<dbReference type="WBParaSite" id="nRc.2.0.1.t04773-RA">
    <property type="protein sequence ID" value="nRc.2.0.1.t04773-RA"/>
    <property type="gene ID" value="nRc.2.0.1.g04773"/>
</dbReference>
<protein>
    <submittedName>
        <fullName evidence="2">Uncharacterized protein</fullName>
    </submittedName>
</protein>
<accession>A0A915HS70</accession>
<reference evidence="2" key="1">
    <citation type="submission" date="2022-11" db="UniProtKB">
        <authorList>
            <consortium name="WormBaseParasite"/>
        </authorList>
    </citation>
    <scope>IDENTIFICATION</scope>
</reference>
<dbReference type="Proteomes" id="UP000887565">
    <property type="component" value="Unplaced"/>
</dbReference>
<evidence type="ECO:0000313" key="1">
    <source>
        <dbReference type="Proteomes" id="UP000887565"/>
    </source>
</evidence>
<name>A0A915HS70_ROMCU</name>
<evidence type="ECO:0000313" key="2">
    <source>
        <dbReference type="WBParaSite" id="nRc.2.0.1.t04773-RA"/>
    </source>
</evidence>
<organism evidence="1 2">
    <name type="scientific">Romanomermis culicivorax</name>
    <name type="common">Nematode worm</name>
    <dbReference type="NCBI Taxonomy" id="13658"/>
    <lineage>
        <taxon>Eukaryota</taxon>
        <taxon>Metazoa</taxon>
        <taxon>Ecdysozoa</taxon>
        <taxon>Nematoda</taxon>
        <taxon>Enoplea</taxon>
        <taxon>Dorylaimia</taxon>
        <taxon>Mermithida</taxon>
        <taxon>Mermithoidea</taxon>
        <taxon>Mermithidae</taxon>
        <taxon>Romanomermis</taxon>
    </lineage>
</organism>
<sequence>MQQAALEKPHSFEIKKCYCHSNHYTPFILKWSMQRGRISQILI</sequence>
<dbReference type="AlphaFoldDB" id="A0A915HS70"/>
<proteinExistence type="predicted"/>
<keyword evidence="1" id="KW-1185">Reference proteome</keyword>